<protein>
    <submittedName>
        <fullName evidence="1">Uncharacterized protein</fullName>
    </submittedName>
</protein>
<gene>
    <name evidence="1" type="ORF">H3H32_10680</name>
</gene>
<keyword evidence="2" id="KW-1185">Reference proteome</keyword>
<reference evidence="1 2" key="1">
    <citation type="submission" date="2020-07" db="EMBL/GenBank/DDBJ databases">
        <title>Spirosoma foliorum sp. nov., isolated from the leaves on the Nejang mountain Korea, Republic of.</title>
        <authorList>
            <person name="Ho H."/>
            <person name="Lee Y.-J."/>
            <person name="Nurcahyanto D.-A."/>
            <person name="Kim S.-G."/>
        </authorList>
    </citation>
    <scope>NUCLEOTIDE SEQUENCE [LARGE SCALE GENOMIC DNA]</scope>
    <source>
        <strain evidence="1 2">PL0136</strain>
    </source>
</reference>
<sequence length="98" mass="11069">MTFRELTNNPQLLANPALATLLGIEPGSQIDFFSELQRYACDYQDLDYTNYGHYVVLCDGNVELFQSGTIEVRCYNLGINIFRIVAMFNAAGVEMQFA</sequence>
<dbReference type="Proteomes" id="UP000515369">
    <property type="component" value="Chromosome"/>
</dbReference>
<dbReference type="RefSeq" id="WP_182462653.1">
    <property type="nucleotide sequence ID" value="NZ_CP059732.1"/>
</dbReference>
<proteinExistence type="predicted"/>
<name>A0A7G5H2G5_9BACT</name>
<evidence type="ECO:0000313" key="1">
    <source>
        <dbReference type="EMBL" id="QMW05307.1"/>
    </source>
</evidence>
<dbReference type="KEGG" id="sfol:H3H32_10680"/>
<evidence type="ECO:0000313" key="2">
    <source>
        <dbReference type="Proteomes" id="UP000515369"/>
    </source>
</evidence>
<dbReference type="AlphaFoldDB" id="A0A7G5H2G5"/>
<accession>A0A7G5H2G5</accession>
<organism evidence="1 2">
    <name type="scientific">Spirosoma foliorum</name>
    <dbReference type="NCBI Taxonomy" id="2710596"/>
    <lineage>
        <taxon>Bacteria</taxon>
        <taxon>Pseudomonadati</taxon>
        <taxon>Bacteroidota</taxon>
        <taxon>Cytophagia</taxon>
        <taxon>Cytophagales</taxon>
        <taxon>Cytophagaceae</taxon>
        <taxon>Spirosoma</taxon>
    </lineage>
</organism>
<dbReference type="EMBL" id="CP059732">
    <property type="protein sequence ID" value="QMW05307.1"/>
    <property type="molecule type" value="Genomic_DNA"/>
</dbReference>